<reference evidence="8 9" key="1">
    <citation type="submission" date="2021-02" db="EMBL/GenBank/DDBJ databases">
        <title>Activity-based single-cell genomes from oceanic crustal fluid captures similar information to metagenomic and metatranscriptomic surveys with orders of magnitude less sampling.</title>
        <authorList>
            <person name="D'Angelo T.S."/>
            <person name="Orcutt B.N."/>
        </authorList>
    </citation>
    <scope>NUCLEOTIDE SEQUENCE [LARGE SCALE GENOMIC DNA]</scope>
    <source>
        <strain evidence="8">AH-315-G07</strain>
    </source>
</reference>
<evidence type="ECO:0000256" key="5">
    <source>
        <dbReference type="ARBA" id="ARBA00023274"/>
    </source>
</evidence>
<dbReference type="NCBIfam" id="TIGR00061">
    <property type="entry name" value="L21"/>
    <property type="match status" value="1"/>
</dbReference>
<comment type="similarity">
    <text evidence="1 6 7">Belongs to the bacterial ribosomal protein bL21 family.</text>
</comment>
<name>A0ABS3ARA9_9BACT</name>
<dbReference type="PANTHER" id="PTHR21349">
    <property type="entry name" value="50S RIBOSOMAL PROTEIN L21"/>
    <property type="match status" value="1"/>
</dbReference>
<accession>A0ABS3ARA9</accession>
<dbReference type="Pfam" id="PF00829">
    <property type="entry name" value="Ribosomal_L21p"/>
    <property type="match status" value="1"/>
</dbReference>
<evidence type="ECO:0000256" key="6">
    <source>
        <dbReference type="HAMAP-Rule" id="MF_01363"/>
    </source>
</evidence>
<gene>
    <name evidence="6 8" type="primary">rplU</name>
    <name evidence="8" type="ORF">JYU14_02125</name>
</gene>
<evidence type="ECO:0000256" key="4">
    <source>
        <dbReference type="ARBA" id="ARBA00022980"/>
    </source>
</evidence>
<comment type="caution">
    <text evidence="8">The sequence shown here is derived from an EMBL/GenBank/DDBJ whole genome shotgun (WGS) entry which is preliminary data.</text>
</comment>
<keyword evidence="4 6" id="KW-0689">Ribosomal protein</keyword>
<dbReference type="EMBL" id="JAFITR010000032">
    <property type="protein sequence ID" value="MBN4066860.1"/>
    <property type="molecule type" value="Genomic_DNA"/>
</dbReference>
<comment type="function">
    <text evidence="6 7">This protein binds to 23S rRNA in the presence of protein L20.</text>
</comment>
<evidence type="ECO:0000256" key="7">
    <source>
        <dbReference type="RuleBase" id="RU000562"/>
    </source>
</evidence>
<dbReference type="PROSITE" id="PS01169">
    <property type="entry name" value="RIBOSOMAL_L21"/>
    <property type="match status" value="1"/>
</dbReference>
<dbReference type="GO" id="GO:0005840">
    <property type="term" value="C:ribosome"/>
    <property type="evidence" value="ECO:0007669"/>
    <property type="project" value="UniProtKB-KW"/>
</dbReference>
<keyword evidence="3 6" id="KW-0694">RNA-binding</keyword>
<dbReference type="HAMAP" id="MF_01363">
    <property type="entry name" value="Ribosomal_bL21"/>
    <property type="match status" value="1"/>
</dbReference>
<protein>
    <recommendedName>
        <fullName evidence="6">Large ribosomal subunit protein bL21</fullName>
    </recommendedName>
</protein>
<evidence type="ECO:0000313" key="9">
    <source>
        <dbReference type="Proteomes" id="UP000722121"/>
    </source>
</evidence>
<evidence type="ECO:0000256" key="2">
    <source>
        <dbReference type="ARBA" id="ARBA00022730"/>
    </source>
</evidence>
<dbReference type="InterPro" id="IPR001787">
    <property type="entry name" value="Ribosomal_bL21"/>
</dbReference>
<keyword evidence="2 6" id="KW-0699">rRNA-binding</keyword>
<dbReference type="Proteomes" id="UP000722121">
    <property type="component" value="Unassembled WGS sequence"/>
</dbReference>
<proteinExistence type="inferred from homology"/>
<sequence>MYAIIQTGGKQYRVKEGDVIDVERLGDLETGSAVEFSEVLFFSDGVSAVIGSPRLDSCIVKGEALGEVKGPKVFAFKYKRRKNYRRKIGHRQKYSRVKITAIEGTVS</sequence>
<dbReference type="SUPFAM" id="SSF141091">
    <property type="entry name" value="L21p-like"/>
    <property type="match status" value="1"/>
</dbReference>
<dbReference type="InterPro" id="IPR036164">
    <property type="entry name" value="bL21-like_sf"/>
</dbReference>
<comment type="subunit">
    <text evidence="6">Part of the 50S ribosomal subunit. Contacts protein L20.</text>
</comment>
<dbReference type="InterPro" id="IPR028909">
    <property type="entry name" value="bL21-like"/>
</dbReference>
<keyword evidence="5 6" id="KW-0687">Ribonucleoprotein</keyword>
<organism evidence="8 9">
    <name type="scientific">Simkania negevensis</name>
    <dbReference type="NCBI Taxonomy" id="83561"/>
    <lineage>
        <taxon>Bacteria</taxon>
        <taxon>Pseudomonadati</taxon>
        <taxon>Chlamydiota</taxon>
        <taxon>Chlamydiia</taxon>
        <taxon>Parachlamydiales</taxon>
        <taxon>Simkaniaceae</taxon>
        <taxon>Simkania</taxon>
    </lineage>
</organism>
<keyword evidence="9" id="KW-1185">Reference proteome</keyword>
<evidence type="ECO:0000256" key="3">
    <source>
        <dbReference type="ARBA" id="ARBA00022884"/>
    </source>
</evidence>
<dbReference type="PANTHER" id="PTHR21349:SF0">
    <property type="entry name" value="LARGE RIBOSOMAL SUBUNIT PROTEIN BL21M"/>
    <property type="match status" value="1"/>
</dbReference>
<evidence type="ECO:0000256" key="1">
    <source>
        <dbReference type="ARBA" id="ARBA00008563"/>
    </source>
</evidence>
<dbReference type="InterPro" id="IPR018258">
    <property type="entry name" value="Ribosomal_bL21_CS"/>
</dbReference>
<evidence type="ECO:0000313" key="8">
    <source>
        <dbReference type="EMBL" id="MBN4066860.1"/>
    </source>
</evidence>